<evidence type="ECO:0008006" key="4">
    <source>
        <dbReference type="Google" id="ProtNLM"/>
    </source>
</evidence>
<reference evidence="2 3" key="1">
    <citation type="submission" date="2016-10" db="EMBL/GenBank/DDBJ databases">
        <authorList>
            <person name="de Groot N.N."/>
        </authorList>
    </citation>
    <scope>NUCLEOTIDE SEQUENCE [LARGE SCALE GENOMIC DNA]</scope>
    <source>
        <strain evidence="2 3">AB35.6</strain>
    </source>
</reference>
<evidence type="ECO:0000256" key="1">
    <source>
        <dbReference type="SAM" id="SignalP"/>
    </source>
</evidence>
<sequence>MSRILILAFLLPTGVLAAQSYPNDGVMQSAWFAYIGDHTFARKPSEGKWGLHLEGQLRRSPFVANSQQLLLRPGLFRKVAESQRITVGYTYVRNSPPANSATILGVEPRHTVYTQYDRDDKLGRIKLKQSARLENTFAGSRREHVDIRYSFRQRVRYRLEAKVEASASNGPLPDFYKAYDEVAFRIAPTNELTVLNQNRTYGGLGWRIAEKTNLEFGYMFQYRPLSNGIVAEQNHSIQFTISSDKSLRDLFR</sequence>
<name>A0A1H4W439_9BACT</name>
<protein>
    <recommendedName>
        <fullName evidence="4">DUF2490 domain-containing protein</fullName>
    </recommendedName>
</protein>
<organism evidence="2 3">
    <name type="scientific">Terriglobus roseus</name>
    <dbReference type="NCBI Taxonomy" id="392734"/>
    <lineage>
        <taxon>Bacteria</taxon>
        <taxon>Pseudomonadati</taxon>
        <taxon>Acidobacteriota</taxon>
        <taxon>Terriglobia</taxon>
        <taxon>Terriglobales</taxon>
        <taxon>Acidobacteriaceae</taxon>
        <taxon>Terriglobus</taxon>
    </lineage>
</organism>
<dbReference type="Proteomes" id="UP000182409">
    <property type="component" value="Unassembled WGS sequence"/>
</dbReference>
<dbReference type="RefSeq" id="WP_074656202.1">
    <property type="nucleotide sequence ID" value="NZ_FNSD01000002.1"/>
</dbReference>
<dbReference type="OrthoDB" id="5381041at2"/>
<proteinExistence type="predicted"/>
<dbReference type="InterPro" id="IPR019619">
    <property type="entry name" value="DUF2490"/>
</dbReference>
<dbReference type="Pfam" id="PF10677">
    <property type="entry name" value="DUF2490"/>
    <property type="match status" value="1"/>
</dbReference>
<feature type="chain" id="PRO_5010220123" description="DUF2490 domain-containing protein" evidence="1">
    <location>
        <begin position="18"/>
        <end position="252"/>
    </location>
</feature>
<dbReference type="AlphaFoldDB" id="A0A1H4W439"/>
<evidence type="ECO:0000313" key="2">
    <source>
        <dbReference type="EMBL" id="SEC88015.1"/>
    </source>
</evidence>
<gene>
    <name evidence="2" type="ORF">SAMN05443244_4029</name>
</gene>
<evidence type="ECO:0000313" key="3">
    <source>
        <dbReference type="Proteomes" id="UP000182409"/>
    </source>
</evidence>
<feature type="signal peptide" evidence="1">
    <location>
        <begin position="1"/>
        <end position="17"/>
    </location>
</feature>
<dbReference type="EMBL" id="FNSD01000002">
    <property type="protein sequence ID" value="SEC88015.1"/>
    <property type="molecule type" value="Genomic_DNA"/>
</dbReference>
<keyword evidence="1" id="KW-0732">Signal</keyword>
<accession>A0A1H4W439</accession>